<dbReference type="AlphaFoldDB" id="A0AAF3ELC1"/>
<evidence type="ECO:0000313" key="2">
    <source>
        <dbReference type="WBParaSite" id="MBELARI_LOCUS14558.1"/>
    </source>
</evidence>
<accession>A0AAF3ELC1</accession>
<evidence type="ECO:0000313" key="1">
    <source>
        <dbReference type="Proteomes" id="UP000887575"/>
    </source>
</evidence>
<proteinExistence type="predicted"/>
<name>A0AAF3ELC1_9BILA</name>
<dbReference type="Proteomes" id="UP000887575">
    <property type="component" value="Unassembled WGS sequence"/>
</dbReference>
<keyword evidence="1" id="KW-1185">Reference proteome</keyword>
<dbReference type="WBParaSite" id="MBELARI_LOCUS14558.1">
    <property type="protein sequence ID" value="MBELARI_LOCUS14558.1"/>
    <property type="gene ID" value="MBELARI_LOCUS14558"/>
</dbReference>
<organism evidence="1 2">
    <name type="scientific">Mesorhabditis belari</name>
    <dbReference type="NCBI Taxonomy" id="2138241"/>
    <lineage>
        <taxon>Eukaryota</taxon>
        <taxon>Metazoa</taxon>
        <taxon>Ecdysozoa</taxon>
        <taxon>Nematoda</taxon>
        <taxon>Chromadorea</taxon>
        <taxon>Rhabditida</taxon>
        <taxon>Rhabditina</taxon>
        <taxon>Rhabditomorpha</taxon>
        <taxon>Rhabditoidea</taxon>
        <taxon>Rhabditidae</taxon>
        <taxon>Mesorhabditinae</taxon>
        <taxon>Mesorhabditis</taxon>
    </lineage>
</organism>
<sequence>MGLDDYQLVCGVKDRQSINITKKRHTQAHTILLKYNVGCIGNITLSPSCSVPMYVSGIPSKAEASRMLLHTFTSDRASKFVRTCLSVPSVTLIVPAGCAFRTILTSNDQELFREWRRATMTTIIQILPLHQEILSFERTASLIQMRNFPWKLSAHRASGRNGHLNITSFPDWVEKYERIHLPMPVINQTYNLVTKGSYIEWQTFEKNGGLLLNYEMKGLPKGEMLPKITSLISNVFNWPSFLFVLF</sequence>
<protein>
    <submittedName>
        <fullName evidence="2">Uncharacterized protein</fullName>
    </submittedName>
</protein>
<reference evidence="2" key="1">
    <citation type="submission" date="2024-02" db="UniProtKB">
        <authorList>
            <consortium name="WormBaseParasite"/>
        </authorList>
    </citation>
    <scope>IDENTIFICATION</scope>
</reference>